<sequence length="266" mass="29321">MSIGLSTYAFFWQLSSRVEKPLTLVEVVDKTAELGVGLLQICDHPAIEDFDAEQLRALRAAGDAAGVAFELGTRGLRPEHLRRYLDIADVLGAKVLRSMVNTADHRPTPDEALADLRAIAPELAERGVDLALETYEQVSTAALVELVEGVDHPRVGICLDPANTVAALEQPSAVVERCAKHVLNVHSKDFAFTRSEGWVGFQLAGALMGAGLLDYDHLLDRVRPDERGVNQIVEHWLPWQGDEDATRKTEQLWTAHSVDYLRSTRP</sequence>
<dbReference type="SUPFAM" id="SSF51658">
    <property type="entry name" value="Xylose isomerase-like"/>
    <property type="match status" value="1"/>
</dbReference>
<dbReference type="PANTHER" id="PTHR12110:SF52">
    <property type="entry name" value="XYLOSE ISOMERASE"/>
    <property type="match status" value="1"/>
</dbReference>
<gene>
    <name evidence="2" type="ORF">KCV87_06790</name>
</gene>
<protein>
    <submittedName>
        <fullName evidence="2">Sugar phosphate isomerase/epimerase</fullName>
    </submittedName>
</protein>
<evidence type="ECO:0000313" key="2">
    <source>
        <dbReference type="EMBL" id="QUF05783.1"/>
    </source>
</evidence>
<accession>A0AA45L9Z0</accession>
<dbReference type="Pfam" id="PF01261">
    <property type="entry name" value="AP_endonuc_2"/>
    <property type="match status" value="1"/>
</dbReference>
<proteinExistence type="predicted"/>
<dbReference type="InterPro" id="IPR036237">
    <property type="entry name" value="Xyl_isomerase-like_sf"/>
</dbReference>
<keyword evidence="2" id="KW-0413">Isomerase</keyword>
<evidence type="ECO:0000313" key="3">
    <source>
        <dbReference type="Proteomes" id="UP000677152"/>
    </source>
</evidence>
<dbReference type="AlphaFoldDB" id="A0AA45L9Z0"/>
<dbReference type="GO" id="GO:0016853">
    <property type="term" value="F:isomerase activity"/>
    <property type="evidence" value="ECO:0007669"/>
    <property type="project" value="UniProtKB-KW"/>
</dbReference>
<dbReference type="EMBL" id="CP073249">
    <property type="protein sequence ID" value="QUF05783.1"/>
    <property type="molecule type" value="Genomic_DNA"/>
</dbReference>
<organism evidence="2 3">
    <name type="scientific">Actinosynnema pretiosum subsp. pretiosum</name>
    <dbReference type="NCBI Taxonomy" id="103721"/>
    <lineage>
        <taxon>Bacteria</taxon>
        <taxon>Bacillati</taxon>
        <taxon>Actinomycetota</taxon>
        <taxon>Actinomycetes</taxon>
        <taxon>Pseudonocardiales</taxon>
        <taxon>Pseudonocardiaceae</taxon>
        <taxon>Actinosynnema</taxon>
    </lineage>
</organism>
<dbReference type="InterPro" id="IPR050312">
    <property type="entry name" value="IolE/XylAMocC-like"/>
</dbReference>
<feature type="domain" description="Xylose isomerase-like TIM barrel" evidence="1">
    <location>
        <begin position="29"/>
        <end position="255"/>
    </location>
</feature>
<dbReference type="Gene3D" id="3.20.20.150">
    <property type="entry name" value="Divalent-metal-dependent TIM barrel enzymes"/>
    <property type="match status" value="1"/>
</dbReference>
<name>A0AA45L9Z0_9PSEU</name>
<evidence type="ECO:0000259" key="1">
    <source>
        <dbReference type="Pfam" id="PF01261"/>
    </source>
</evidence>
<dbReference type="Proteomes" id="UP000677152">
    <property type="component" value="Chromosome"/>
</dbReference>
<reference evidence="2" key="1">
    <citation type="submission" date="2021-04" db="EMBL/GenBank/DDBJ databases">
        <title>Genomic sequence of Actinosynnema pretiosum subsp. pretiosum ATCC 31280 (C-14919).</title>
        <authorList>
            <person name="Bai L."/>
            <person name="Wang X."/>
            <person name="Xiao Y."/>
        </authorList>
    </citation>
    <scope>NUCLEOTIDE SEQUENCE</scope>
    <source>
        <strain evidence="2">ATCC 31280</strain>
    </source>
</reference>
<dbReference type="InterPro" id="IPR013022">
    <property type="entry name" value="Xyl_isomerase-like_TIM-brl"/>
</dbReference>
<dbReference type="PANTHER" id="PTHR12110">
    <property type="entry name" value="HYDROXYPYRUVATE ISOMERASE"/>
    <property type="match status" value="1"/>
</dbReference>